<gene>
    <name evidence="1" type="ORF">MNBD_ALPHA04-518</name>
</gene>
<sequence>MVSARDLLHKLSAVYRASPLPISIDGGAGVGWREYSSVHLATGFGIAQWHDHGLAA</sequence>
<name>A0A3B0RZS3_9ZZZZ</name>
<dbReference type="AlphaFoldDB" id="A0A3B0RZS3"/>
<reference evidence="1" key="1">
    <citation type="submission" date="2018-06" db="EMBL/GenBank/DDBJ databases">
        <authorList>
            <person name="Zhirakovskaya E."/>
        </authorList>
    </citation>
    <scope>NUCLEOTIDE SEQUENCE</scope>
</reference>
<proteinExistence type="predicted"/>
<accession>A0A3B0RZS3</accession>
<protein>
    <submittedName>
        <fullName evidence="1">Uncharacterized protein</fullName>
    </submittedName>
</protein>
<evidence type="ECO:0000313" key="1">
    <source>
        <dbReference type="EMBL" id="VAV99100.1"/>
    </source>
</evidence>
<organism evidence="1">
    <name type="scientific">hydrothermal vent metagenome</name>
    <dbReference type="NCBI Taxonomy" id="652676"/>
    <lineage>
        <taxon>unclassified sequences</taxon>
        <taxon>metagenomes</taxon>
        <taxon>ecological metagenomes</taxon>
    </lineage>
</organism>
<dbReference type="EMBL" id="UOEF01000281">
    <property type="protein sequence ID" value="VAV99100.1"/>
    <property type="molecule type" value="Genomic_DNA"/>
</dbReference>